<feature type="signal peptide" evidence="4">
    <location>
        <begin position="1"/>
        <end position="23"/>
    </location>
</feature>
<organism evidence="7 8">
    <name type="scientific">Actinacidiphila epipremni</name>
    <dbReference type="NCBI Taxonomy" id="2053013"/>
    <lineage>
        <taxon>Bacteria</taxon>
        <taxon>Bacillati</taxon>
        <taxon>Actinomycetota</taxon>
        <taxon>Actinomycetes</taxon>
        <taxon>Kitasatosporales</taxon>
        <taxon>Streptomycetaceae</taxon>
        <taxon>Actinacidiphila</taxon>
    </lineage>
</organism>
<reference evidence="7 8" key="1">
    <citation type="submission" date="2020-03" db="EMBL/GenBank/DDBJ databases">
        <title>WGS of actinomycetes isolated from Thailand.</title>
        <authorList>
            <person name="Thawai C."/>
        </authorList>
    </citation>
    <scope>NUCLEOTIDE SEQUENCE [LARGE SCALE GENOMIC DNA]</scope>
    <source>
        <strain evidence="7 8">PRB2-1</strain>
    </source>
</reference>
<keyword evidence="3 7" id="KW-0378">Hydrolase</keyword>
<dbReference type="Gene3D" id="3.40.50.1820">
    <property type="entry name" value="alpha/beta hydrolase"/>
    <property type="match status" value="2"/>
</dbReference>
<comment type="caution">
    <text evidence="7">The sequence shown here is derived from an EMBL/GenBank/DDBJ whole genome shotgun (WGS) entry which is preliminary data.</text>
</comment>
<dbReference type="SUPFAM" id="SSF53474">
    <property type="entry name" value="alpha/beta-Hydrolases"/>
    <property type="match status" value="2"/>
</dbReference>
<keyword evidence="2 4" id="KW-0732">Signal</keyword>
<dbReference type="RefSeq" id="WP_167980817.1">
    <property type="nucleotide sequence ID" value="NZ_JAATEJ010000001.1"/>
</dbReference>
<dbReference type="Pfam" id="PF00561">
    <property type="entry name" value="Abhydrolase_1"/>
    <property type="match status" value="1"/>
</dbReference>
<comment type="similarity">
    <text evidence="1">Belongs to the peptidase S33 family.</text>
</comment>
<dbReference type="Pfam" id="PF08386">
    <property type="entry name" value="Abhydrolase_4"/>
    <property type="match status" value="1"/>
</dbReference>
<dbReference type="InterPro" id="IPR051601">
    <property type="entry name" value="Serine_prot/Carboxylest_S33"/>
</dbReference>
<feature type="domain" description="Peptidase S33 tripeptidyl aminopeptidase-like C-terminal" evidence="6">
    <location>
        <begin position="422"/>
        <end position="523"/>
    </location>
</feature>
<sequence length="523" mass="53956">MERLRTVVVVAALAAALVAAPHAAGGSAARDPYGQKITWAGCSDAPPRSPQGMECGTLSVPRDYADPKAGELDLAVSRIPATGPGPRIGSLFVNFGGPGLPGIDELAMVVGSGKLASLNRRYDLIGFDQRGVGRSTPVDCGDLSGVTTSDPVAQARQVAKACRSHSGALLPWVGTPNAAHDLDVVRSALGDERLTYLGFSYGGRLGSMYAHEFPQHTGRMVLDGVPDPTLDDVGTALAQATAFQHALTDFAADCAAHSCPIAGSSPAEIVAGIAEQGRTLDAGGVPTVTGQLDHAGFVQGVQNALYSKDDWPDLRDALAALREGDGEPMMQLAYPGEPGQRVATGDSAGAARAAGGLWRVALPAQPRQLRQPGQPGPTPGPGFTAPDNYEMAKLAIDCRDTPERRTEAGVHRLDGRFERASSVFGTSLEATLLACTGWPAGDAATRNVAARTAPEALLVGTTGDPATPYPGAAHMAAALGNNSVVLTYRGEGHGAYFAHNACVTSTVDAYFLSGTLPHRPATC</sequence>
<keyword evidence="8" id="KW-1185">Reference proteome</keyword>
<proteinExistence type="inferred from homology"/>
<evidence type="ECO:0000313" key="7">
    <source>
        <dbReference type="EMBL" id="NJP41945.1"/>
    </source>
</evidence>
<evidence type="ECO:0000256" key="2">
    <source>
        <dbReference type="ARBA" id="ARBA00022729"/>
    </source>
</evidence>
<dbReference type="InterPro" id="IPR029058">
    <property type="entry name" value="AB_hydrolase_fold"/>
</dbReference>
<accession>A0ABX0ZDV1</accession>
<dbReference type="PANTHER" id="PTHR43248">
    <property type="entry name" value="2-SUCCINYL-6-HYDROXY-2,4-CYCLOHEXADIENE-1-CARBOXYLATE SYNTHASE"/>
    <property type="match status" value="1"/>
</dbReference>
<dbReference type="InterPro" id="IPR013595">
    <property type="entry name" value="Pept_S33_TAP-like_C"/>
</dbReference>
<dbReference type="GO" id="GO:0016787">
    <property type="term" value="F:hydrolase activity"/>
    <property type="evidence" value="ECO:0007669"/>
    <property type="project" value="UniProtKB-KW"/>
</dbReference>
<feature type="chain" id="PRO_5046796475" evidence="4">
    <location>
        <begin position="24"/>
        <end position="523"/>
    </location>
</feature>
<protein>
    <submittedName>
        <fullName evidence="7">Alpha/beta hydrolase</fullName>
    </submittedName>
</protein>
<name>A0ABX0ZDV1_9ACTN</name>
<evidence type="ECO:0000259" key="6">
    <source>
        <dbReference type="Pfam" id="PF08386"/>
    </source>
</evidence>
<evidence type="ECO:0000256" key="4">
    <source>
        <dbReference type="SAM" id="SignalP"/>
    </source>
</evidence>
<dbReference type="PRINTS" id="PR00793">
    <property type="entry name" value="PROAMNOPTASE"/>
</dbReference>
<evidence type="ECO:0000256" key="3">
    <source>
        <dbReference type="ARBA" id="ARBA00022801"/>
    </source>
</evidence>
<dbReference type="EMBL" id="JAATEJ010000001">
    <property type="protein sequence ID" value="NJP41945.1"/>
    <property type="molecule type" value="Genomic_DNA"/>
</dbReference>
<dbReference type="InterPro" id="IPR002410">
    <property type="entry name" value="Peptidase_S33"/>
</dbReference>
<dbReference type="Proteomes" id="UP000734511">
    <property type="component" value="Unassembled WGS sequence"/>
</dbReference>
<dbReference type="InterPro" id="IPR000073">
    <property type="entry name" value="AB_hydrolase_1"/>
</dbReference>
<dbReference type="PANTHER" id="PTHR43248:SF29">
    <property type="entry name" value="TRIPEPTIDYL AMINOPEPTIDASE"/>
    <property type="match status" value="1"/>
</dbReference>
<evidence type="ECO:0000256" key="1">
    <source>
        <dbReference type="ARBA" id="ARBA00010088"/>
    </source>
</evidence>
<evidence type="ECO:0000313" key="8">
    <source>
        <dbReference type="Proteomes" id="UP000734511"/>
    </source>
</evidence>
<feature type="domain" description="AB hydrolase-1" evidence="5">
    <location>
        <begin position="117"/>
        <end position="258"/>
    </location>
</feature>
<evidence type="ECO:0000259" key="5">
    <source>
        <dbReference type="Pfam" id="PF00561"/>
    </source>
</evidence>
<gene>
    <name evidence="7" type="ORF">HCN08_00705</name>
</gene>